<name>A0A418QMY1_9BACT</name>
<reference evidence="1 2" key="1">
    <citation type="submission" date="2018-09" db="EMBL/GenBank/DDBJ databases">
        <authorList>
            <person name="Zeman M."/>
            <person name="Pardy F."/>
        </authorList>
    </citation>
    <scope>NUCLEOTIDE SEQUENCE [LARGE SCALE GENOMIC DNA]</scope>
    <source>
        <strain evidence="1 2">CCM 8852</strain>
    </source>
</reference>
<protein>
    <recommendedName>
        <fullName evidence="3">XRE family transcriptional regulator</fullName>
    </recommendedName>
</protein>
<evidence type="ECO:0008006" key="3">
    <source>
        <dbReference type="Google" id="ProtNLM"/>
    </source>
</evidence>
<reference evidence="1 2" key="2">
    <citation type="submission" date="2019-01" db="EMBL/GenBank/DDBJ databases">
        <title>Hymenobacter humicola sp. nov., isolated from soils in Antarctica.</title>
        <authorList>
            <person name="Sedlacek I."/>
            <person name="Holochova P."/>
            <person name="Kralova S."/>
            <person name="Pantucek R."/>
            <person name="Stankova E."/>
            <person name="Vrbovska V."/>
            <person name="Kristofova L."/>
            <person name="Svec P."/>
            <person name="Busse H.-J."/>
        </authorList>
    </citation>
    <scope>NUCLEOTIDE SEQUENCE [LARGE SCALE GENOMIC DNA]</scope>
    <source>
        <strain evidence="1 2">CCM 8852</strain>
    </source>
</reference>
<keyword evidence="2" id="KW-1185">Reference proteome</keyword>
<gene>
    <name evidence="1" type="ORF">D0T11_18800</name>
</gene>
<evidence type="ECO:0000313" key="1">
    <source>
        <dbReference type="EMBL" id="RIY06491.1"/>
    </source>
</evidence>
<accession>A0A418QMY1</accession>
<dbReference type="Proteomes" id="UP000284250">
    <property type="component" value="Unassembled WGS sequence"/>
</dbReference>
<evidence type="ECO:0000313" key="2">
    <source>
        <dbReference type="Proteomes" id="UP000284250"/>
    </source>
</evidence>
<dbReference type="RefSeq" id="WP_119657356.1">
    <property type="nucleotide sequence ID" value="NZ_JBHUOI010000081.1"/>
</dbReference>
<organism evidence="1 2">
    <name type="scientific">Hymenobacter rubripertinctus</name>
    <dbReference type="NCBI Taxonomy" id="2029981"/>
    <lineage>
        <taxon>Bacteria</taxon>
        <taxon>Pseudomonadati</taxon>
        <taxon>Bacteroidota</taxon>
        <taxon>Cytophagia</taxon>
        <taxon>Cytophagales</taxon>
        <taxon>Hymenobacteraceae</taxon>
        <taxon>Hymenobacter</taxon>
    </lineage>
</organism>
<proteinExistence type="predicted"/>
<sequence length="72" mass="8212">MENRNEIRLNIKTSARRGDWVDVANRVGLSADMVRRVVRGTRNNDKVLAAFQRLLDDRRAATQELQSSSADQ</sequence>
<dbReference type="AlphaFoldDB" id="A0A418QMY1"/>
<dbReference type="EMBL" id="QYCN01000040">
    <property type="protein sequence ID" value="RIY06491.1"/>
    <property type="molecule type" value="Genomic_DNA"/>
</dbReference>
<comment type="caution">
    <text evidence="1">The sequence shown here is derived from an EMBL/GenBank/DDBJ whole genome shotgun (WGS) entry which is preliminary data.</text>
</comment>
<dbReference type="OrthoDB" id="676289at2"/>